<dbReference type="AlphaFoldDB" id="M0F8Z1"/>
<feature type="region of interest" description="Disordered" evidence="1">
    <location>
        <begin position="432"/>
        <end position="451"/>
    </location>
</feature>
<evidence type="ECO:0000256" key="2">
    <source>
        <dbReference type="SAM" id="Phobius"/>
    </source>
</evidence>
<dbReference type="PATRIC" id="fig|1227481.4.peg.1973"/>
<name>M0F8Z1_9EURY</name>
<feature type="transmembrane region" description="Helical" evidence="2">
    <location>
        <begin position="12"/>
        <end position="30"/>
    </location>
</feature>
<dbReference type="InterPro" id="IPR008964">
    <property type="entry name" value="Invasin/intimin_cell_adhesion"/>
</dbReference>
<reference evidence="3 4" key="1">
    <citation type="journal article" date="2014" name="PLoS Genet.">
        <title>Phylogenetically driven sequencing of extremely halophilic archaea reveals strategies for static and dynamic osmo-response.</title>
        <authorList>
            <person name="Becker E.A."/>
            <person name="Seitzer P.M."/>
            <person name="Tritt A."/>
            <person name="Larsen D."/>
            <person name="Krusor M."/>
            <person name="Yao A.I."/>
            <person name="Wu D."/>
            <person name="Madern D."/>
            <person name="Eisen J.A."/>
            <person name="Darling A.E."/>
            <person name="Facciotti M.T."/>
        </authorList>
    </citation>
    <scope>NUCLEOTIDE SEQUENCE [LARGE SCALE GENOMIC DNA]</scope>
    <source>
        <strain evidence="3 4">ATCC 700873</strain>
    </source>
</reference>
<keyword evidence="4" id="KW-1185">Reference proteome</keyword>
<dbReference type="Proteomes" id="UP000011689">
    <property type="component" value="Unassembled WGS sequence"/>
</dbReference>
<dbReference type="Gene3D" id="2.60.40.10">
    <property type="entry name" value="Immunoglobulins"/>
    <property type="match status" value="1"/>
</dbReference>
<organism evidence="3 4">
    <name type="scientific">Halorubrum hochstenium ATCC 700873</name>
    <dbReference type="NCBI Taxonomy" id="1227481"/>
    <lineage>
        <taxon>Archaea</taxon>
        <taxon>Methanobacteriati</taxon>
        <taxon>Methanobacteriota</taxon>
        <taxon>Stenosarchaea group</taxon>
        <taxon>Halobacteria</taxon>
        <taxon>Halobacteriales</taxon>
        <taxon>Haloferacaceae</taxon>
        <taxon>Halorubrum</taxon>
    </lineage>
</organism>
<dbReference type="SUPFAM" id="SSF49373">
    <property type="entry name" value="Invasin/intimin cell-adhesion fragments"/>
    <property type="match status" value="1"/>
</dbReference>
<gene>
    <name evidence="3" type="ORF">C467_10021</name>
</gene>
<dbReference type="GeneID" id="72713551"/>
<sequence>MRFSRDRRGQSVVVGTVILFGFLILALSLYQVQVVPQENSDVEYEHSQQVEGEFLDIRNAVESASGTGDGRSTSLKLGTRYPQRTFALNPPAASGRLSTTEPRALRIENVTVNDGGNVGAYWSNRTNETATGDTITFDTRSLRYSPGYNEFRDAPDLVYEHSLVIAEFESGVLGRSGQIAVDSDRNRVRLTALDGTVSESGVRRTSLDPETLSEIERSVNLNSADDDPIVVELPTDVSMERADSLEQQWRDRLGDDAESVVVAGGTVRIELDGTEEYRLELGKVGLGNDATGTNESDGYITEVSAADGVAVAEVRDRYNNPVEGADVEISVDGTAVETARTDADGRISYEVGDVSDVEMAINDGSDTWDSVLFENVGAGVPGGGVESLLVAPEEAVAFNGPGSAERGGFQLDIENQHDTQVRITDVTVLPEDPRLNGLSDKADATGPGRSELNVESENGAVGNKEVLLLDSEYTFVPNSGLRLNLQSGPEKRAYDTGSVEYVDAETDFSGVEVPLNSGEGATITLAEFYEVGQTGATVEDVVGETFSVTVGYKIDGERRTKQFVTTVEVRPAGNVDVEDSIAPNAANFDVFTDQFQGLTTGQVVVENAATGESVSFESTDGQTTEVDSADVGGLSDGDEITATLYESDAQETELSQDVTVVGGGASAINSFEVTDQSGNQARFDVDWVVTNDDGNLDSVEIELINENGNIVDTVFNDVSGGGASGTNQLRQTGNPPAQTYTVRLTVTDVFGNEVVETREVEYAG</sequence>
<keyword evidence="2" id="KW-0812">Transmembrane</keyword>
<proteinExistence type="predicted"/>
<dbReference type="STRING" id="1227481.C467_10021"/>
<dbReference type="EMBL" id="AOJO01000045">
    <property type="protein sequence ID" value="ELZ55054.1"/>
    <property type="molecule type" value="Genomic_DNA"/>
</dbReference>
<evidence type="ECO:0000313" key="3">
    <source>
        <dbReference type="EMBL" id="ELZ55054.1"/>
    </source>
</evidence>
<dbReference type="RefSeq" id="WP_008584723.1">
    <property type="nucleotide sequence ID" value="NZ_AOJO01000045.1"/>
</dbReference>
<evidence type="ECO:0000313" key="4">
    <source>
        <dbReference type="Proteomes" id="UP000011689"/>
    </source>
</evidence>
<accession>M0F8Z1</accession>
<protein>
    <submittedName>
        <fullName evidence="3">Uncharacterized protein</fullName>
    </submittedName>
</protein>
<keyword evidence="2" id="KW-0472">Membrane</keyword>
<keyword evidence="2" id="KW-1133">Transmembrane helix</keyword>
<dbReference type="OrthoDB" id="121941at2157"/>
<comment type="caution">
    <text evidence="3">The sequence shown here is derived from an EMBL/GenBank/DDBJ whole genome shotgun (WGS) entry which is preliminary data.</text>
</comment>
<evidence type="ECO:0000256" key="1">
    <source>
        <dbReference type="SAM" id="MobiDB-lite"/>
    </source>
</evidence>
<dbReference type="InterPro" id="IPR013783">
    <property type="entry name" value="Ig-like_fold"/>
</dbReference>